<reference evidence="5" key="1">
    <citation type="journal article" date="2016" name="Sci. Rep.">
        <title>Molecular characterization of firefly nuptial gifts: a multi-omics approach sheds light on postcopulatory sexual selection.</title>
        <authorList>
            <person name="Al-Wathiqui N."/>
            <person name="Fallon T.R."/>
            <person name="South A."/>
            <person name="Weng J.K."/>
            <person name="Lewis S.M."/>
        </authorList>
    </citation>
    <scope>NUCLEOTIDE SEQUENCE</scope>
</reference>
<dbReference type="HAMAP" id="MF_03057">
    <property type="entry name" value="SDHAF2"/>
    <property type="match status" value="1"/>
</dbReference>
<accession>A0A1Y1MAJ7</accession>
<dbReference type="InterPro" id="IPR028882">
    <property type="entry name" value="SDHAF2"/>
</dbReference>
<keyword evidence="3 4" id="KW-0143">Chaperone</keyword>
<dbReference type="InterPro" id="IPR036714">
    <property type="entry name" value="SDH_sf"/>
</dbReference>
<dbReference type="Pfam" id="PF03937">
    <property type="entry name" value="Sdh5"/>
    <property type="match status" value="1"/>
</dbReference>
<dbReference type="GO" id="GO:0006121">
    <property type="term" value="P:mitochondrial electron transport, succinate to ubiquinone"/>
    <property type="evidence" value="ECO:0007669"/>
    <property type="project" value="UniProtKB-UniRule"/>
</dbReference>
<dbReference type="SUPFAM" id="SSF109910">
    <property type="entry name" value="YgfY-like"/>
    <property type="match status" value="1"/>
</dbReference>
<evidence type="ECO:0000256" key="4">
    <source>
        <dbReference type="HAMAP-Rule" id="MF_03057"/>
    </source>
</evidence>
<dbReference type="GO" id="GO:0005759">
    <property type="term" value="C:mitochondrial matrix"/>
    <property type="evidence" value="ECO:0007669"/>
    <property type="project" value="UniProtKB-SubCell"/>
</dbReference>
<dbReference type="PANTHER" id="PTHR12469">
    <property type="entry name" value="PROTEIN EMI5 HOMOLOG, MITOCHONDRIAL"/>
    <property type="match status" value="1"/>
</dbReference>
<dbReference type="EMBL" id="GEZM01038643">
    <property type="protein sequence ID" value="JAV81580.1"/>
    <property type="molecule type" value="Transcribed_RNA"/>
</dbReference>
<dbReference type="GO" id="GO:0034553">
    <property type="term" value="P:mitochondrial respiratory chain complex II assembly"/>
    <property type="evidence" value="ECO:0007669"/>
    <property type="project" value="TreeGrafter"/>
</dbReference>
<sequence>MFLRSSVTLPRLLCHRWASYKQSDVAIDPPDENLTLPLFHRKSNEDINTLKSRLVYQSRKRGMLENCLILSNFAAKHLPIMNKSQLDLYDKLINAPSNDWDLYYWATGIKETPKEFESEVMDMLKEYVKNPDKQSRIMQPDL</sequence>
<dbReference type="GO" id="GO:0006099">
    <property type="term" value="P:tricarboxylic acid cycle"/>
    <property type="evidence" value="ECO:0007669"/>
    <property type="project" value="TreeGrafter"/>
</dbReference>
<evidence type="ECO:0000256" key="3">
    <source>
        <dbReference type="ARBA" id="ARBA00023186"/>
    </source>
</evidence>
<comment type="similarity">
    <text evidence="4">Belongs to the SDHAF2 family.</text>
</comment>
<comment type="subcellular location">
    <subcellularLocation>
        <location evidence="1 4">Mitochondrion matrix</location>
    </subcellularLocation>
</comment>
<dbReference type="InterPro" id="IPR005631">
    <property type="entry name" value="SDH"/>
</dbReference>
<dbReference type="AlphaFoldDB" id="A0A1Y1MAJ7"/>
<keyword evidence="2 4" id="KW-0496">Mitochondrion</keyword>
<protein>
    <recommendedName>
        <fullName evidence="4">Succinate dehydrogenase assembly factor 2, mitochondrial</fullName>
        <shortName evidence="4">SDH assembly factor 2</shortName>
        <shortName evidence="4">SDHAF2</shortName>
    </recommendedName>
</protein>
<organism evidence="5">
    <name type="scientific">Photinus pyralis</name>
    <name type="common">Common eastern firefly</name>
    <name type="synonym">Lampyris pyralis</name>
    <dbReference type="NCBI Taxonomy" id="7054"/>
    <lineage>
        <taxon>Eukaryota</taxon>
        <taxon>Metazoa</taxon>
        <taxon>Ecdysozoa</taxon>
        <taxon>Arthropoda</taxon>
        <taxon>Hexapoda</taxon>
        <taxon>Insecta</taxon>
        <taxon>Pterygota</taxon>
        <taxon>Neoptera</taxon>
        <taxon>Endopterygota</taxon>
        <taxon>Coleoptera</taxon>
        <taxon>Polyphaga</taxon>
        <taxon>Elateriformia</taxon>
        <taxon>Elateroidea</taxon>
        <taxon>Lampyridae</taxon>
        <taxon>Lampyrinae</taxon>
        <taxon>Photinus</taxon>
    </lineage>
</organism>
<dbReference type="PANTHER" id="PTHR12469:SF2">
    <property type="entry name" value="SUCCINATE DEHYDROGENASE ASSEMBLY FACTOR 2, MITOCHONDRIAL"/>
    <property type="match status" value="1"/>
</dbReference>
<dbReference type="Gene3D" id="1.10.150.250">
    <property type="entry name" value="Flavinator of succinate dehydrogenase"/>
    <property type="match status" value="1"/>
</dbReference>
<comment type="function">
    <text evidence="4">Plays an essential role in the assembly of succinate dehydrogenase (SDH), an enzyme complex (also referred to as respiratory complex II) that is a component of both the tricarboxylic acid (TCA) cycle and the mitochondrial electron transport chain, and which couples the oxidation of succinate to fumarate with the reduction of ubiquinone (coenzyme Q) to ubiquinol. Required for flavinylation (covalent attachment of FAD) of the flavoprotein subunit of the SDH catalytic dimer.</text>
</comment>
<comment type="subunit">
    <text evidence="4">Interacts with the flavoprotein subunit within the SDH catalytic dimer.</text>
</comment>
<name>A0A1Y1MAJ7_PHOPY</name>
<evidence type="ECO:0000256" key="1">
    <source>
        <dbReference type="ARBA" id="ARBA00004305"/>
    </source>
</evidence>
<dbReference type="FunFam" id="1.10.150.250:FF:000002">
    <property type="entry name" value="Succinate dehydrogenase assembly factor 2, mitochondrial"/>
    <property type="match status" value="1"/>
</dbReference>
<proteinExistence type="inferred from homology"/>
<evidence type="ECO:0000256" key="2">
    <source>
        <dbReference type="ARBA" id="ARBA00023128"/>
    </source>
</evidence>
<evidence type="ECO:0000313" key="5">
    <source>
        <dbReference type="EMBL" id="JAV81580.1"/>
    </source>
</evidence>